<dbReference type="STRING" id="1612202.SAMN05421734_102483"/>
<dbReference type="Proteomes" id="UP000242949">
    <property type="component" value="Unassembled WGS sequence"/>
</dbReference>
<name>A0A1G6HDE7_9BACI</name>
<keyword evidence="4 6" id="KW-0807">Transducer</keyword>
<organism evidence="10 11">
    <name type="scientific">Pelagirhabdus alkalitolerans</name>
    <dbReference type="NCBI Taxonomy" id="1612202"/>
    <lineage>
        <taxon>Bacteria</taxon>
        <taxon>Bacillati</taxon>
        <taxon>Bacillota</taxon>
        <taxon>Bacilli</taxon>
        <taxon>Bacillales</taxon>
        <taxon>Bacillaceae</taxon>
        <taxon>Pelagirhabdus</taxon>
    </lineage>
</organism>
<dbReference type="Gene3D" id="3.30.450.20">
    <property type="entry name" value="PAS domain"/>
    <property type="match status" value="1"/>
</dbReference>
<dbReference type="InterPro" id="IPR004089">
    <property type="entry name" value="MCPsignal_dom"/>
</dbReference>
<dbReference type="GO" id="GO:0005886">
    <property type="term" value="C:plasma membrane"/>
    <property type="evidence" value="ECO:0007669"/>
    <property type="project" value="UniProtKB-SubCell"/>
</dbReference>
<comment type="subcellular location">
    <subcellularLocation>
        <location evidence="1">Cell membrane</location>
    </subcellularLocation>
</comment>
<dbReference type="Pfam" id="PF00015">
    <property type="entry name" value="MCPsignal"/>
    <property type="match status" value="1"/>
</dbReference>
<dbReference type="RefSeq" id="WP_176759210.1">
    <property type="nucleotide sequence ID" value="NZ_FMYI01000002.1"/>
</dbReference>
<keyword evidence="7" id="KW-0812">Transmembrane</keyword>
<accession>A0A1G6HDE7</accession>
<evidence type="ECO:0000256" key="4">
    <source>
        <dbReference type="ARBA" id="ARBA00023224"/>
    </source>
</evidence>
<proteinExistence type="inferred from homology"/>
<gene>
    <name evidence="10" type="ORF">SAMN05421734_102483</name>
</gene>
<feature type="domain" description="Methyl-accepting transducer" evidence="8">
    <location>
        <begin position="388"/>
        <end position="638"/>
    </location>
</feature>
<evidence type="ECO:0000259" key="9">
    <source>
        <dbReference type="PROSITE" id="PS50885"/>
    </source>
</evidence>
<dbReference type="PANTHER" id="PTHR32089:SF112">
    <property type="entry name" value="LYSOZYME-LIKE PROTEIN-RELATED"/>
    <property type="match status" value="1"/>
</dbReference>
<dbReference type="GO" id="GO:0007165">
    <property type="term" value="P:signal transduction"/>
    <property type="evidence" value="ECO:0007669"/>
    <property type="project" value="UniProtKB-KW"/>
</dbReference>
<protein>
    <submittedName>
        <fullName evidence="10">Methyl-accepting chemotaxis protein</fullName>
    </submittedName>
</protein>
<dbReference type="InterPro" id="IPR003660">
    <property type="entry name" value="HAMP_dom"/>
</dbReference>
<keyword evidence="11" id="KW-1185">Reference proteome</keyword>
<keyword evidence="2" id="KW-1003">Cell membrane</keyword>
<dbReference type="EMBL" id="FMYI01000002">
    <property type="protein sequence ID" value="SDB91945.1"/>
    <property type="molecule type" value="Genomic_DNA"/>
</dbReference>
<dbReference type="Gene3D" id="1.10.287.950">
    <property type="entry name" value="Methyl-accepting chemotaxis protein"/>
    <property type="match status" value="1"/>
</dbReference>
<comment type="similarity">
    <text evidence="5">Belongs to the methyl-accepting chemotaxis (MCP) protein family.</text>
</comment>
<evidence type="ECO:0000313" key="11">
    <source>
        <dbReference type="Proteomes" id="UP000242949"/>
    </source>
</evidence>
<dbReference type="Pfam" id="PF00672">
    <property type="entry name" value="HAMP"/>
    <property type="match status" value="1"/>
</dbReference>
<dbReference type="SUPFAM" id="SSF58104">
    <property type="entry name" value="Methyl-accepting chemotaxis protein (MCP) signaling domain"/>
    <property type="match status" value="1"/>
</dbReference>
<evidence type="ECO:0000256" key="7">
    <source>
        <dbReference type="SAM" id="Phobius"/>
    </source>
</evidence>
<evidence type="ECO:0000313" key="10">
    <source>
        <dbReference type="EMBL" id="SDB91945.1"/>
    </source>
</evidence>
<keyword evidence="3 7" id="KW-0472">Membrane</keyword>
<dbReference type="SMART" id="SM00283">
    <property type="entry name" value="MA"/>
    <property type="match status" value="1"/>
</dbReference>
<dbReference type="SMART" id="SM00304">
    <property type="entry name" value="HAMP"/>
    <property type="match status" value="1"/>
</dbReference>
<evidence type="ECO:0000256" key="5">
    <source>
        <dbReference type="ARBA" id="ARBA00029447"/>
    </source>
</evidence>
<keyword evidence="7" id="KW-1133">Transmembrane helix</keyword>
<feature type="domain" description="HAMP" evidence="9">
    <location>
        <begin position="317"/>
        <end position="369"/>
    </location>
</feature>
<sequence>MKNLRGGIRRKLIVTFGLVGLLPIIVIGLLAFQVSSNALEDETGEKVEENAQLHMEKIDRFMYERIRDLNVLSQLDFVQNALTDELSITNDLDSAIQTHNYFESLTVLDSDGELRGQSSNQPGTNYEPSSSWFQDSIQGEVTLSDIQYDDALDEFVMMFYVPIEQGESINGIIEASLNMTHIWDDINSIMTDSSTVELVDQTGEKIADTVSQATVNESEETVSDQLDPQSNIYQIVNQLEQDQSGVTRAQSSADVDSIIGYARSGGYSDYSGNDWVLLVNEDRDEVLSSVVNLRTIILGVALLTMLIVSVTGYLVSRRITKPLMQLQQSAQLVSSGDLTIDIPIRGSGEVKQLSLAIQQMVQDLKSAMKKTNDTAGDLSHQSGDLKNSSEDLQEGIIQTSETLQELAQGAEKQASSAADVVNASQTLDLEIQALRNDSQALTDVSTSVNDLSSQGYEQMVQSLNQMRHVNEQVHTSVEKLNGLEARTEDVVRLTDVINQITEQTNLLALNAAIESKRAGEAGQGFTVVANEIRKLAEQVSRSAVDISNVIQSMKSETRTLADSLNQTATQSEKGVNEIERSNDYFDQIKSTIQKMDETITHVRKTVNTIDESSQHMHKEIQQIASISEESSASIEETAAYSQQQRDTIEQLSEQSVALDQLAETLKSSVNTFKL</sequence>
<dbReference type="PANTHER" id="PTHR32089">
    <property type="entry name" value="METHYL-ACCEPTING CHEMOTAXIS PROTEIN MCPB"/>
    <property type="match status" value="1"/>
</dbReference>
<evidence type="ECO:0000256" key="3">
    <source>
        <dbReference type="ARBA" id="ARBA00023136"/>
    </source>
</evidence>
<evidence type="ECO:0000256" key="2">
    <source>
        <dbReference type="ARBA" id="ARBA00022475"/>
    </source>
</evidence>
<evidence type="ECO:0000256" key="1">
    <source>
        <dbReference type="ARBA" id="ARBA00004236"/>
    </source>
</evidence>
<feature type="transmembrane region" description="Helical" evidence="7">
    <location>
        <begin position="12"/>
        <end position="32"/>
    </location>
</feature>
<dbReference type="PROSITE" id="PS50885">
    <property type="entry name" value="HAMP"/>
    <property type="match status" value="1"/>
</dbReference>
<evidence type="ECO:0000259" key="8">
    <source>
        <dbReference type="PROSITE" id="PS50111"/>
    </source>
</evidence>
<dbReference type="PROSITE" id="PS50111">
    <property type="entry name" value="CHEMOTAXIS_TRANSDUC_2"/>
    <property type="match status" value="1"/>
</dbReference>
<dbReference type="CDD" id="cd06225">
    <property type="entry name" value="HAMP"/>
    <property type="match status" value="1"/>
</dbReference>
<reference evidence="11" key="1">
    <citation type="submission" date="2016-09" db="EMBL/GenBank/DDBJ databases">
        <authorList>
            <person name="Varghese N."/>
            <person name="Submissions S."/>
        </authorList>
    </citation>
    <scope>NUCLEOTIDE SEQUENCE [LARGE SCALE GENOMIC DNA]</scope>
    <source>
        <strain evidence="11">S5</strain>
    </source>
</reference>
<dbReference type="Gene3D" id="6.10.340.10">
    <property type="match status" value="1"/>
</dbReference>
<dbReference type="AlphaFoldDB" id="A0A1G6HDE7"/>
<evidence type="ECO:0000256" key="6">
    <source>
        <dbReference type="PROSITE-ProRule" id="PRU00284"/>
    </source>
</evidence>